<dbReference type="GO" id="GO:0003724">
    <property type="term" value="F:RNA helicase activity"/>
    <property type="evidence" value="ECO:0007669"/>
    <property type="project" value="UniProtKB-EC"/>
</dbReference>
<comment type="function">
    <text evidence="8">RNA helicase.</text>
</comment>
<evidence type="ECO:0000313" key="14">
    <source>
        <dbReference type="Proteomes" id="UP000275408"/>
    </source>
</evidence>
<sequence length="710" mass="79696">MADDGLLLNLCSNGEGDKGIYRESKDRKSKWKERKLQKRQQYLRPHVRGTFHKNAASVSAKPLRHPQRRSTPFPNKPIQGSEEEKRTSANNEIKRSFATQNGILPRRQSKKKFQVISSLFNYNPEIPTLLASNESSSADGTSCENVFSAEKFSDLDVSPFMISNLENNLKLTTMTSVQKAAIPLLIEGRDVFVKSKTGTGKTLTYAVPVIHSLQSITPKISRSDGPYAVILVPTRELAIQSFNVLQRLVKPFQWVVPGVVTGGEKRKSEKARLRKGVNVLVATPGRLLDHIEKTKSLELKRLRWIILDEADRLLDLGFEKDVSSILTAVKDSLLSGVRCQTVLLSATLNEGVERLAGISLYNPLSIDVTTEDGGGENKEASNAQSSSDVSFTTPQQLKQFFIIVPSKLRLVTLAAFLLWKNQQEESTATKMIVFMSSRDSVDFHCDLFEKSFSSVAKLRLVFFKLHGNMSQSERTSVFKSFSDATRGILFCTDVAARGLDLPHVNWILQYNTPGNPADYVHRVGRTARIGLKGNALLFLTPAEVEYLDILKQHGISPEELLVNDVLKTLVVSSGDAKLKTAKYVDQKAQESATELQNSFEDYVLSNDLCLKAAKTAYQSFVRAYATYPSNLKHIFHVKNLHLGHVAKSFGLREAPKELFQSKKQPRAQKRKRYGTKWTFNKETKQDEEQIVVNCNLFRFVISLFTALKIY</sequence>
<dbReference type="InterPro" id="IPR025313">
    <property type="entry name" value="SPB4-like_CTE"/>
</dbReference>
<dbReference type="InterPro" id="IPR014001">
    <property type="entry name" value="Helicase_ATP-bd"/>
</dbReference>
<feature type="domain" description="Helicase ATP-binding" evidence="10">
    <location>
        <begin position="182"/>
        <end position="366"/>
    </location>
</feature>
<evidence type="ECO:0000256" key="3">
    <source>
        <dbReference type="ARBA" id="ARBA00022806"/>
    </source>
</evidence>
<feature type="region of interest" description="Disordered" evidence="9">
    <location>
        <begin position="1"/>
        <end position="101"/>
    </location>
</feature>
<keyword evidence="14" id="KW-1185">Reference proteome</keyword>
<name>A0A3M6UCC0_POCDA</name>
<dbReference type="STRING" id="46731.A0A3M6UCC0"/>
<dbReference type="InterPro" id="IPR014014">
    <property type="entry name" value="RNA_helicase_DEAD_Q_motif"/>
</dbReference>
<dbReference type="Pfam" id="PF00271">
    <property type="entry name" value="Helicase_C"/>
    <property type="match status" value="1"/>
</dbReference>
<dbReference type="GO" id="GO:0016887">
    <property type="term" value="F:ATP hydrolysis activity"/>
    <property type="evidence" value="ECO:0007669"/>
    <property type="project" value="RHEA"/>
</dbReference>
<dbReference type="SMART" id="SM00487">
    <property type="entry name" value="DEXDc"/>
    <property type="match status" value="1"/>
</dbReference>
<evidence type="ECO:0000256" key="4">
    <source>
        <dbReference type="ARBA" id="ARBA00022840"/>
    </source>
</evidence>
<feature type="domain" description="DEAD-box RNA helicase Q" evidence="12">
    <location>
        <begin position="150"/>
        <end position="179"/>
    </location>
</feature>
<dbReference type="InterPro" id="IPR027417">
    <property type="entry name" value="P-loop_NTPase"/>
</dbReference>
<dbReference type="PROSITE" id="PS51192">
    <property type="entry name" value="HELICASE_ATP_BIND_1"/>
    <property type="match status" value="1"/>
</dbReference>
<dbReference type="CDD" id="cd17949">
    <property type="entry name" value="DEADc_DDX31"/>
    <property type="match status" value="1"/>
</dbReference>
<evidence type="ECO:0000256" key="8">
    <source>
        <dbReference type="RuleBase" id="RU365068"/>
    </source>
</evidence>
<feature type="short sequence motif" description="Q motif" evidence="6">
    <location>
        <begin position="150"/>
        <end position="179"/>
    </location>
</feature>
<dbReference type="PROSITE" id="PS51195">
    <property type="entry name" value="Q_MOTIF"/>
    <property type="match status" value="1"/>
</dbReference>
<comment type="caution">
    <text evidence="13">The sequence shown here is derived from an EMBL/GenBank/DDBJ whole genome shotgun (WGS) entry which is preliminary data.</text>
</comment>
<evidence type="ECO:0000259" key="11">
    <source>
        <dbReference type="PROSITE" id="PS51194"/>
    </source>
</evidence>
<dbReference type="SMART" id="SM00490">
    <property type="entry name" value="HELICc"/>
    <property type="match status" value="1"/>
</dbReference>
<dbReference type="GO" id="GO:0005524">
    <property type="term" value="F:ATP binding"/>
    <property type="evidence" value="ECO:0007669"/>
    <property type="project" value="UniProtKB-UniRule"/>
</dbReference>
<dbReference type="PROSITE" id="PS00039">
    <property type="entry name" value="DEAD_ATP_HELICASE"/>
    <property type="match status" value="1"/>
</dbReference>
<dbReference type="GO" id="GO:0003723">
    <property type="term" value="F:RNA binding"/>
    <property type="evidence" value="ECO:0007669"/>
    <property type="project" value="UniProtKB-UniRule"/>
</dbReference>
<keyword evidence="4 7" id="KW-0067">ATP-binding</keyword>
<feature type="compositionally biased region" description="Basic and acidic residues" evidence="9">
    <location>
        <begin position="15"/>
        <end position="26"/>
    </location>
</feature>
<dbReference type="EMBL" id="RCHS01001810">
    <property type="protein sequence ID" value="RMX51164.1"/>
    <property type="molecule type" value="Genomic_DNA"/>
</dbReference>
<protein>
    <recommendedName>
        <fullName evidence="8">ATP-dependent RNA helicase</fullName>
        <ecNumber evidence="8">3.6.4.13</ecNumber>
    </recommendedName>
</protein>
<dbReference type="Pfam" id="PF00270">
    <property type="entry name" value="DEAD"/>
    <property type="match status" value="1"/>
</dbReference>
<dbReference type="EC" id="3.6.4.13" evidence="8"/>
<comment type="domain">
    <text evidence="8">The Q motif is unique to and characteristic of the DEAD box family of RNA helicases and controls ATP binding and hydrolysis.</text>
</comment>
<dbReference type="SMART" id="SM01178">
    <property type="entry name" value="DUF4217"/>
    <property type="match status" value="1"/>
</dbReference>
<evidence type="ECO:0000259" key="12">
    <source>
        <dbReference type="PROSITE" id="PS51195"/>
    </source>
</evidence>
<reference evidence="13 14" key="1">
    <citation type="journal article" date="2018" name="Sci. Rep.">
        <title>Comparative analysis of the Pocillopora damicornis genome highlights role of immune system in coral evolution.</title>
        <authorList>
            <person name="Cunning R."/>
            <person name="Bay R.A."/>
            <person name="Gillette P."/>
            <person name="Baker A.C."/>
            <person name="Traylor-Knowles N."/>
        </authorList>
    </citation>
    <scope>NUCLEOTIDE SEQUENCE [LARGE SCALE GENOMIC DNA]</scope>
    <source>
        <strain evidence="13">RSMAS</strain>
        <tissue evidence="13">Whole animal</tissue>
    </source>
</reference>
<gene>
    <name evidence="13" type="ORF">pdam_00004102</name>
</gene>
<accession>A0A3M6UCC0</accession>
<evidence type="ECO:0000256" key="5">
    <source>
        <dbReference type="ARBA" id="ARBA00022884"/>
    </source>
</evidence>
<dbReference type="Gene3D" id="3.40.50.300">
    <property type="entry name" value="P-loop containing nucleotide triphosphate hydrolases"/>
    <property type="match status" value="2"/>
</dbReference>
<dbReference type="InterPro" id="IPR000629">
    <property type="entry name" value="RNA-helicase_DEAD-box_CS"/>
</dbReference>
<evidence type="ECO:0000313" key="13">
    <source>
        <dbReference type="EMBL" id="RMX51164.1"/>
    </source>
</evidence>
<evidence type="ECO:0000256" key="2">
    <source>
        <dbReference type="ARBA" id="ARBA00022801"/>
    </source>
</evidence>
<keyword evidence="1 7" id="KW-0547">Nucleotide-binding</keyword>
<dbReference type="PANTHER" id="PTHR24031">
    <property type="entry name" value="RNA HELICASE"/>
    <property type="match status" value="1"/>
</dbReference>
<evidence type="ECO:0000256" key="6">
    <source>
        <dbReference type="PROSITE-ProRule" id="PRU00552"/>
    </source>
</evidence>
<comment type="catalytic activity">
    <reaction evidence="8">
        <text>ATP + H2O = ADP + phosphate + H(+)</text>
        <dbReference type="Rhea" id="RHEA:13065"/>
        <dbReference type="ChEBI" id="CHEBI:15377"/>
        <dbReference type="ChEBI" id="CHEBI:15378"/>
        <dbReference type="ChEBI" id="CHEBI:30616"/>
        <dbReference type="ChEBI" id="CHEBI:43474"/>
        <dbReference type="ChEBI" id="CHEBI:456216"/>
        <dbReference type="EC" id="3.6.4.13"/>
    </reaction>
</comment>
<dbReference type="Proteomes" id="UP000275408">
    <property type="component" value="Unassembled WGS sequence"/>
</dbReference>
<dbReference type="Pfam" id="PF13959">
    <property type="entry name" value="CTE_SPB4"/>
    <property type="match status" value="1"/>
</dbReference>
<feature type="domain" description="Helicase C-terminal" evidence="11">
    <location>
        <begin position="396"/>
        <end position="566"/>
    </location>
</feature>
<dbReference type="InterPro" id="IPR011545">
    <property type="entry name" value="DEAD/DEAH_box_helicase_dom"/>
</dbReference>
<dbReference type="OrthoDB" id="422663at2759"/>
<evidence type="ECO:0000256" key="1">
    <source>
        <dbReference type="ARBA" id="ARBA00022741"/>
    </source>
</evidence>
<keyword evidence="2 7" id="KW-0378">Hydrolase</keyword>
<organism evidence="13 14">
    <name type="scientific">Pocillopora damicornis</name>
    <name type="common">Cauliflower coral</name>
    <name type="synonym">Millepora damicornis</name>
    <dbReference type="NCBI Taxonomy" id="46731"/>
    <lineage>
        <taxon>Eukaryota</taxon>
        <taxon>Metazoa</taxon>
        <taxon>Cnidaria</taxon>
        <taxon>Anthozoa</taxon>
        <taxon>Hexacorallia</taxon>
        <taxon>Scleractinia</taxon>
        <taxon>Astrocoeniina</taxon>
        <taxon>Pocilloporidae</taxon>
        <taxon>Pocillopora</taxon>
    </lineage>
</organism>
<keyword evidence="3 7" id="KW-0347">Helicase</keyword>
<dbReference type="PROSITE" id="PS51194">
    <property type="entry name" value="HELICASE_CTER"/>
    <property type="match status" value="1"/>
</dbReference>
<evidence type="ECO:0000256" key="9">
    <source>
        <dbReference type="SAM" id="MobiDB-lite"/>
    </source>
</evidence>
<keyword evidence="5 8" id="KW-0694">RNA-binding</keyword>
<dbReference type="AlphaFoldDB" id="A0A3M6UCC0"/>
<dbReference type="InterPro" id="IPR001650">
    <property type="entry name" value="Helicase_C-like"/>
</dbReference>
<feature type="compositionally biased region" description="Basic residues" evidence="9">
    <location>
        <begin position="27"/>
        <end position="38"/>
    </location>
</feature>
<dbReference type="SUPFAM" id="SSF52540">
    <property type="entry name" value="P-loop containing nucleoside triphosphate hydrolases"/>
    <property type="match status" value="1"/>
</dbReference>
<feature type="compositionally biased region" description="Basic and acidic residues" evidence="9">
    <location>
        <begin position="82"/>
        <end position="95"/>
    </location>
</feature>
<evidence type="ECO:0000256" key="7">
    <source>
        <dbReference type="RuleBase" id="RU000492"/>
    </source>
</evidence>
<comment type="similarity">
    <text evidence="7">Belongs to the DEAD box helicase family.</text>
</comment>
<evidence type="ECO:0000259" key="10">
    <source>
        <dbReference type="PROSITE" id="PS51192"/>
    </source>
</evidence>
<dbReference type="CDD" id="cd18787">
    <property type="entry name" value="SF2_C_DEAD"/>
    <property type="match status" value="1"/>
</dbReference>
<proteinExistence type="inferred from homology"/>